<evidence type="ECO:0000256" key="2">
    <source>
        <dbReference type="SAM" id="SignalP"/>
    </source>
</evidence>
<dbReference type="Proteomes" id="UP000469194">
    <property type="component" value="Unassembled WGS sequence"/>
</dbReference>
<sequence length="165" mass="16776">MKKKIVAVLAAIAAVFGFGFASNAAMADPYGGTGVVSGSVVTYTFEKLTPNTYYDVYADDTYVESVAQVTYKSFGSFKSDDNGVLKVKFTLKAGVKAGTVIKADLQKDGAVVASATATVPATGEGEASNNELGNTGAAIAPYAVAVALLAAAGVAVFAVRKTNAR</sequence>
<evidence type="ECO:0000256" key="1">
    <source>
        <dbReference type="SAM" id="Phobius"/>
    </source>
</evidence>
<evidence type="ECO:0008006" key="5">
    <source>
        <dbReference type="Google" id="ProtNLM"/>
    </source>
</evidence>
<feature type="chain" id="PRO_5026812809" description="LPXTG cell wall anchor domain-containing protein" evidence="2">
    <location>
        <begin position="28"/>
        <end position="165"/>
    </location>
</feature>
<dbReference type="EMBL" id="WHZW01000003">
    <property type="protein sequence ID" value="NEG88763.1"/>
    <property type="molecule type" value="Genomic_DNA"/>
</dbReference>
<dbReference type="AlphaFoldDB" id="A0A6N9Z3J3"/>
<keyword evidence="2" id="KW-0732">Signal</keyword>
<feature type="signal peptide" evidence="2">
    <location>
        <begin position="1"/>
        <end position="27"/>
    </location>
</feature>
<organism evidence="3 4">
    <name type="scientific">Bifidobacterium aerophilum</name>
    <dbReference type="NCBI Taxonomy" id="1798155"/>
    <lineage>
        <taxon>Bacteria</taxon>
        <taxon>Bacillati</taxon>
        <taxon>Actinomycetota</taxon>
        <taxon>Actinomycetes</taxon>
        <taxon>Bifidobacteriales</taxon>
        <taxon>Bifidobacteriaceae</taxon>
        <taxon>Bifidobacterium</taxon>
    </lineage>
</organism>
<keyword evidence="1" id="KW-1133">Transmembrane helix</keyword>
<gene>
    <name evidence="3" type="ORF">GFD25_01810</name>
</gene>
<comment type="caution">
    <text evidence="3">The sequence shown here is derived from an EMBL/GenBank/DDBJ whole genome shotgun (WGS) entry which is preliminary data.</text>
</comment>
<keyword evidence="4" id="KW-1185">Reference proteome</keyword>
<proteinExistence type="predicted"/>
<keyword evidence="1" id="KW-0472">Membrane</keyword>
<name>A0A6N9Z3J3_9BIFI</name>
<keyword evidence="1" id="KW-0812">Transmembrane</keyword>
<feature type="transmembrane region" description="Helical" evidence="1">
    <location>
        <begin position="139"/>
        <end position="159"/>
    </location>
</feature>
<reference evidence="3 4" key="1">
    <citation type="submission" date="2019-10" db="EMBL/GenBank/DDBJ databases">
        <title>Bifidobacterium from non-human primates.</title>
        <authorList>
            <person name="Modesto M."/>
        </authorList>
    </citation>
    <scope>NUCLEOTIDE SEQUENCE [LARGE SCALE GENOMIC DNA]</scope>
    <source>
        <strain evidence="3 4">TRE17</strain>
    </source>
</reference>
<evidence type="ECO:0000313" key="4">
    <source>
        <dbReference type="Proteomes" id="UP000469194"/>
    </source>
</evidence>
<evidence type="ECO:0000313" key="3">
    <source>
        <dbReference type="EMBL" id="NEG88763.1"/>
    </source>
</evidence>
<protein>
    <recommendedName>
        <fullName evidence="5">LPXTG cell wall anchor domain-containing protein</fullName>
    </recommendedName>
</protein>
<accession>A0A6N9Z3J3</accession>
<dbReference type="RefSeq" id="WP_163229386.1">
    <property type="nucleotide sequence ID" value="NZ_WHZW01000003.1"/>
</dbReference>